<dbReference type="PANTHER" id="PTHR34990:SF1">
    <property type="entry name" value="UDP-2,3-DIACYLGLUCOSAMINE HYDROLASE"/>
    <property type="match status" value="1"/>
</dbReference>
<feature type="domain" description="Calcineurin-like phosphoesterase" evidence="7">
    <location>
        <begin position="8"/>
        <end position="214"/>
    </location>
</feature>
<proteinExistence type="predicted"/>
<dbReference type="InterPro" id="IPR004843">
    <property type="entry name" value="Calcineurin-like_PHP"/>
</dbReference>
<dbReference type="Proteomes" id="UP000426027">
    <property type="component" value="Chromosome"/>
</dbReference>
<gene>
    <name evidence="8" type="ORF">GLV81_02645</name>
</gene>
<evidence type="ECO:0000256" key="5">
    <source>
        <dbReference type="ARBA" id="ARBA00023136"/>
    </source>
</evidence>
<keyword evidence="1" id="KW-1003">Cell membrane</keyword>
<dbReference type="GO" id="GO:0009245">
    <property type="term" value="P:lipid A biosynthetic process"/>
    <property type="evidence" value="ECO:0007669"/>
    <property type="project" value="TreeGrafter"/>
</dbReference>
<dbReference type="Pfam" id="PF00149">
    <property type="entry name" value="Metallophos"/>
    <property type="match status" value="1"/>
</dbReference>
<dbReference type="InterPro" id="IPR029052">
    <property type="entry name" value="Metallo-depent_PP-like"/>
</dbReference>
<dbReference type="GO" id="GO:0008758">
    <property type="term" value="F:UDP-2,3-diacylglucosamine hydrolase activity"/>
    <property type="evidence" value="ECO:0007669"/>
    <property type="project" value="TreeGrafter"/>
</dbReference>
<dbReference type="CDD" id="cd07398">
    <property type="entry name" value="MPP_YbbF-LpxH"/>
    <property type="match status" value="1"/>
</dbReference>
<dbReference type="EMBL" id="CP046566">
    <property type="protein sequence ID" value="QGW27144.1"/>
    <property type="molecule type" value="Genomic_DNA"/>
</dbReference>
<accession>A0A6I6G535</accession>
<dbReference type="AlphaFoldDB" id="A0A6I6G535"/>
<dbReference type="InterPro" id="IPR043461">
    <property type="entry name" value="LpxH-like"/>
</dbReference>
<dbReference type="Gene3D" id="3.60.21.10">
    <property type="match status" value="1"/>
</dbReference>
<keyword evidence="5" id="KW-0472">Membrane</keyword>
<sequence>MQLPAGKKVFFLSDFHLGAPNAAASRQRENKLIRFLNEIEHEAAVIFIVGDLFDFWYEYKYVVPKGYVRLLGKLADLTDKGIAIHFFVGNHDMWMKTYFQEELNIPVYFGPKWFEFSGKQLYIAHGDGLGPGDHGYKLLKKIFRNPLCQWAFGMLPPVIGMGLANFFSRKSREAVADHEKEFWGPDKEWLMIHSREVLQQQHADYFVYGHRHVPGIHALPNNSWYVNLGDWIIHFTYAVFDGEQMQLHKYEG</sequence>
<evidence type="ECO:0000256" key="3">
    <source>
        <dbReference type="ARBA" id="ARBA00022723"/>
    </source>
</evidence>
<dbReference type="GO" id="GO:0046872">
    <property type="term" value="F:metal ion binding"/>
    <property type="evidence" value="ECO:0007669"/>
    <property type="project" value="UniProtKB-KW"/>
</dbReference>
<protein>
    <submittedName>
        <fullName evidence="8">UDP-2,3-diacylglucosamine diphosphatase</fullName>
    </submittedName>
</protein>
<evidence type="ECO:0000256" key="2">
    <source>
        <dbReference type="ARBA" id="ARBA00022519"/>
    </source>
</evidence>
<evidence type="ECO:0000313" key="9">
    <source>
        <dbReference type="Proteomes" id="UP000426027"/>
    </source>
</evidence>
<evidence type="ECO:0000313" key="8">
    <source>
        <dbReference type="EMBL" id="QGW27144.1"/>
    </source>
</evidence>
<dbReference type="KEGG" id="fls:GLV81_02645"/>
<evidence type="ECO:0000256" key="4">
    <source>
        <dbReference type="ARBA" id="ARBA00022801"/>
    </source>
</evidence>
<keyword evidence="9" id="KW-1185">Reference proteome</keyword>
<keyword evidence="4" id="KW-0378">Hydrolase</keyword>
<dbReference type="SUPFAM" id="SSF56300">
    <property type="entry name" value="Metallo-dependent phosphatases"/>
    <property type="match status" value="1"/>
</dbReference>
<name>A0A6I6G535_9BACT</name>
<dbReference type="GO" id="GO:0016020">
    <property type="term" value="C:membrane"/>
    <property type="evidence" value="ECO:0007669"/>
    <property type="project" value="GOC"/>
</dbReference>
<organism evidence="8 9">
    <name type="scientific">Phnomibacter ginsenosidimutans</name>
    <dbReference type="NCBI Taxonomy" id="2676868"/>
    <lineage>
        <taxon>Bacteria</taxon>
        <taxon>Pseudomonadati</taxon>
        <taxon>Bacteroidota</taxon>
        <taxon>Chitinophagia</taxon>
        <taxon>Chitinophagales</taxon>
        <taxon>Chitinophagaceae</taxon>
        <taxon>Phnomibacter</taxon>
    </lineage>
</organism>
<dbReference type="RefSeq" id="WP_157476607.1">
    <property type="nucleotide sequence ID" value="NZ_CP046566.1"/>
</dbReference>
<keyword evidence="3" id="KW-0479">Metal-binding</keyword>
<evidence type="ECO:0000256" key="6">
    <source>
        <dbReference type="ARBA" id="ARBA00023211"/>
    </source>
</evidence>
<reference evidence="8 9" key="1">
    <citation type="submission" date="2019-11" db="EMBL/GenBank/DDBJ databases">
        <authorList>
            <person name="Im W.T."/>
        </authorList>
    </citation>
    <scope>NUCLEOTIDE SEQUENCE [LARGE SCALE GENOMIC DNA]</scope>
    <source>
        <strain evidence="8 9">SB-02</strain>
    </source>
</reference>
<dbReference type="PANTHER" id="PTHR34990">
    <property type="entry name" value="UDP-2,3-DIACYLGLUCOSAMINE HYDROLASE-RELATED"/>
    <property type="match status" value="1"/>
</dbReference>
<evidence type="ECO:0000256" key="1">
    <source>
        <dbReference type="ARBA" id="ARBA00022475"/>
    </source>
</evidence>
<keyword evidence="2" id="KW-0997">Cell inner membrane</keyword>
<keyword evidence="6" id="KW-0464">Manganese</keyword>
<evidence type="ECO:0000259" key="7">
    <source>
        <dbReference type="Pfam" id="PF00149"/>
    </source>
</evidence>